<evidence type="ECO:0000313" key="3">
    <source>
        <dbReference type="EMBL" id="CAI2383375.1"/>
    </source>
</evidence>
<feature type="region of interest" description="Disordered" evidence="2">
    <location>
        <begin position="1"/>
        <end position="23"/>
    </location>
</feature>
<accession>A0AAD2D8F5</accession>
<sequence length="646" mass="75375">MKSEPNPEEDTNEPQAKEEITLEDIVKSQKELEKSLITKVYQSKQETENMNKRVQDVMERMDELYPIQAALDQIKSKGETDILGYLSNEIHKNYIVKMTDRIDQFESTKAVQSDMDTTRVDIQNIKNILNSFQRDLEDQDQKGRESEQNLLQRMNTLTEKEIVEQLDMTIKQKSDELQIFADSVKENYPSREEIEEIINKIHEQNTKNFVLKKDFTDDLQKASEEVKECREFAEKKIKELNLKITNSQDSIKKRATIDQLDQTNKTIETLSSKKDFEIFQKKIRTEIVPRIRSCEDDLLKFLTQLEQNKEIIRRFDEIMSTKANKVSLDPIKHQVDQCLKASMFNENLKQFEDRFQAHHAVVDDLKQQFEALNKVVGIEIFSAVKKGIKEVRNEMKMNNSKENTVTFKDVDDIISGKVERSELISLLDFKSNKIDTDTSMKAIDILHKQIKHLSVILVEILRKDSLKMLKPKDSENISKNNTFEILNQLLSISKWINGFDPENINTTDLKLPANLNNYQDLVNEALGDIECQVIPRTLKAPLGHSLERRNQSSQKMVKLNKYLSKRRQNKSMAYSRDYDQDHVIKVPKKHRMNKKFLMMMKNQNFENTLSNPTLKGQQKGGELGQVNDYSADQQRLRPMASLQDKE</sequence>
<feature type="coiled-coil region" evidence="1">
    <location>
        <begin position="122"/>
        <end position="149"/>
    </location>
</feature>
<feature type="coiled-coil region" evidence="1">
    <location>
        <begin position="223"/>
        <end position="250"/>
    </location>
</feature>
<keyword evidence="1" id="KW-0175">Coiled coil</keyword>
<gene>
    <name evidence="3" type="ORF">ECRASSUSDP1_LOCUS24874</name>
</gene>
<feature type="compositionally biased region" description="Acidic residues" evidence="2">
    <location>
        <begin position="1"/>
        <end position="12"/>
    </location>
</feature>
<proteinExistence type="predicted"/>
<evidence type="ECO:0000256" key="2">
    <source>
        <dbReference type="SAM" id="MobiDB-lite"/>
    </source>
</evidence>
<organism evidence="3 4">
    <name type="scientific">Euplotes crassus</name>
    <dbReference type="NCBI Taxonomy" id="5936"/>
    <lineage>
        <taxon>Eukaryota</taxon>
        <taxon>Sar</taxon>
        <taxon>Alveolata</taxon>
        <taxon>Ciliophora</taxon>
        <taxon>Intramacronucleata</taxon>
        <taxon>Spirotrichea</taxon>
        <taxon>Hypotrichia</taxon>
        <taxon>Euplotida</taxon>
        <taxon>Euplotidae</taxon>
        <taxon>Moneuplotes</taxon>
    </lineage>
</organism>
<name>A0AAD2D8F5_EUPCR</name>
<feature type="region of interest" description="Disordered" evidence="2">
    <location>
        <begin position="607"/>
        <end position="646"/>
    </location>
</feature>
<reference evidence="3" key="1">
    <citation type="submission" date="2023-07" db="EMBL/GenBank/DDBJ databases">
        <authorList>
            <consortium name="AG Swart"/>
            <person name="Singh M."/>
            <person name="Singh A."/>
            <person name="Seah K."/>
            <person name="Emmerich C."/>
        </authorList>
    </citation>
    <scope>NUCLEOTIDE SEQUENCE</scope>
    <source>
        <strain evidence="3">DP1</strain>
    </source>
</reference>
<dbReference type="Proteomes" id="UP001295684">
    <property type="component" value="Unassembled WGS sequence"/>
</dbReference>
<dbReference type="AlphaFoldDB" id="A0AAD2D8F5"/>
<comment type="caution">
    <text evidence="3">The sequence shown here is derived from an EMBL/GenBank/DDBJ whole genome shotgun (WGS) entry which is preliminary data.</text>
</comment>
<keyword evidence="4" id="KW-1185">Reference proteome</keyword>
<evidence type="ECO:0000313" key="4">
    <source>
        <dbReference type="Proteomes" id="UP001295684"/>
    </source>
</evidence>
<protein>
    <submittedName>
        <fullName evidence="3">Uncharacterized protein</fullName>
    </submittedName>
</protein>
<evidence type="ECO:0000256" key="1">
    <source>
        <dbReference type="SAM" id="Coils"/>
    </source>
</evidence>
<dbReference type="EMBL" id="CAMPGE010025639">
    <property type="protein sequence ID" value="CAI2383375.1"/>
    <property type="molecule type" value="Genomic_DNA"/>
</dbReference>